<dbReference type="Proteomes" id="UP001551584">
    <property type="component" value="Unassembled WGS sequence"/>
</dbReference>
<dbReference type="SUPFAM" id="SSF46785">
    <property type="entry name" value="Winged helix' DNA-binding domain"/>
    <property type="match status" value="1"/>
</dbReference>
<sequence length="176" mass="19567">MPLPAPIQQELSVGTFNVFAYMPAMPGIAYRVLFELLGTQQNGGLCLVTEEALAAQLGVHRSMAGRGLQSLIHARMVFREARGTYRLNPMLAGGRTFEEHLEAIRDLAPEDRLDVDHFQDRYDRAVAEASIARQRRNKGRTKASSAPDTARREKAVAEADVVSITAARRRPRRQPS</sequence>
<dbReference type="InterPro" id="IPR036390">
    <property type="entry name" value="WH_DNA-bd_sf"/>
</dbReference>
<accession>A0ABV3EUI8</accession>
<gene>
    <name evidence="2" type="ORF">AB0D95_21860</name>
</gene>
<dbReference type="EMBL" id="JBEZNA010000058">
    <property type="protein sequence ID" value="MEU9579882.1"/>
    <property type="molecule type" value="Genomic_DNA"/>
</dbReference>
<keyword evidence="3" id="KW-1185">Reference proteome</keyword>
<evidence type="ECO:0000256" key="1">
    <source>
        <dbReference type="SAM" id="MobiDB-lite"/>
    </source>
</evidence>
<organism evidence="2 3">
    <name type="scientific">Streptomyces chilikensis</name>
    <dbReference type="NCBI Taxonomy" id="1194079"/>
    <lineage>
        <taxon>Bacteria</taxon>
        <taxon>Bacillati</taxon>
        <taxon>Actinomycetota</taxon>
        <taxon>Actinomycetes</taxon>
        <taxon>Kitasatosporales</taxon>
        <taxon>Streptomycetaceae</taxon>
        <taxon>Streptomyces</taxon>
    </lineage>
</organism>
<name>A0ABV3EUI8_9ACTN</name>
<dbReference type="RefSeq" id="WP_166026534.1">
    <property type="nucleotide sequence ID" value="NZ_JBEZNA010000058.1"/>
</dbReference>
<evidence type="ECO:0000313" key="3">
    <source>
        <dbReference type="Proteomes" id="UP001551584"/>
    </source>
</evidence>
<dbReference type="InterPro" id="IPR036388">
    <property type="entry name" value="WH-like_DNA-bd_sf"/>
</dbReference>
<dbReference type="Gene3D" id="1.10.10.10">
    <property type="entry name" value="Winged helix-like DNA-binding domain superfamily/Winged helix DNA-binding domain"/>
    <property type="match status" value="1"/>
</dbReference>
<evidence type="ECO:0000313" key="2">
    <source>
        <dbReference type="EMBL" id="MEU9579882.1"/>
    </source>
</evidence>
<proteinExistence type="predicted"/>
<reference evidence="2 3" key="1">
    <citation type="submission" date="2024-06" db="EMBL/GenBank/DDBJ databases">
        <title>The Natural Products Discovery Center: Release of the First 8490 Sequenced Strains for Exploring Actinobacteria Biosynthetic Diversity.</title>
        <authorList>
            <person name="Kalkreuter E."/>
            <person name="Kautsar S.A."/>
            <person name="Yang D."/>
            <person name="Bader C.D."/>
            <person name="Teijaro C.N."/>
            <person name="Fluegel L."/>
            <person name="Davis C.M."/>
            <person name="Simpson J.R."/>
            <person name="Lauterbach L."/>
            <person name="Steele A.D."/>
            <person name="Gui C."/>
            <person name="Meng S."/>
            <person name="Li G."/>
            <person name="Viehrig K."/>
            <person name="Ye F."/>
            <person name="Su P."/>
            <person name="Kiefer A.F."/>
            <person name="Nichols A."/>
            <person name="Cepeda A.J."/>
            <person name="Yan W."/>
            <person name="Fan B."/>
            <person name="Jiang Y."/>
            <person name="Adhikari A."/>
            <person name="Zheng C.-J."/>
            <person name="Schuster L."/>
            <person name="Cowan T.M."/>
            <person name="Smanski M.J."/>
            <person name="Chevrette M.G."/>
            <person name="De Carvalho L.P.S."/>
            <person name="Shen B."/>
        </authorList>
    </citation>
    <scope>NUCLEOTIDE SEQUENCE [LARGE SCALE GENOMIC DNA]</scope>
    <source>
        <strain evidence="2 3">NPDC048117</strain>
    </source>
</reference>
<protein>
    <submittedName>
        <fullName evidence="2">Uncharacterized protein</fullName>
    </submittedName>
</protein>
<feature type="compositionally biased region" description="Basic residues" evidence="1">
    <location>
        <begin position="167"/>
        <end position="176"/>
    </location>
</feature>
<comment type="caution">
    <text evidence="2">The sequence shown here is derived from an EMBL/GenBank/DDBJ whole genome shotgun (WGS) entry which is preliminary data.</text>
</comment>
<feature type="region of interest" description="Disordered" evidence="1">
    <location>
        <begin position="132"/>
        <end position="176"/>
    </location>
</feature>